<proteinExistence type="predicted"/>
<dbReference type="PANTHER" id="PTHR30505">
    <property type="entry name" value="FRUCTOSE-LIKE PERMEASE"/>
    <property type="match status" value="1"/>
</dbReference>
<keyword evidence="5" id="KW-0598">Phosphotransferase system</keyword>
<dbReference type="Gene3D" id="3.40.50.2300">
    <property type="match status" value="1"/>
</dbReference>
<evidence type="ECO:0000256" key="1">
    <source>
        <dbReference type="ARBA" id="ARBA00022448"/>
    </source>
</evidence>
<evidence type="ECO:0000259" key="7">
    <source>
        <dbReference type="PROSITE" id="PS51099"/>
    </source>
</evidence>
<keyword evidence="9" id="KW-1185">Reference proteome</keyword>
<dbReference type="InterPro" id="IPR036095">
    <property type="entry name" value="PTS_EIIB-like_sf"/>
</dbReference>
<dbReference type="InterPro" id="IPR003353">
    <property type="entry name" value="PTS_IIB_fruc"/>
</dbReference>
<dbReference type="GeneID" id="96999517"/>
<dbReference type="eggNOG" id="COG1445">
    <property type="taxonomic scope" value="Bacteria"/>
</dbReference>
<dbReference type="HOGENOM" id="CLU_013155_2_1_9"/>
<dbReference type="CDD" id="cd05569">
    <property type="entry name" value="PTS_IIB_fructose"/>
    <property type="match status" value="1"/>
</dbReference>
<name>H3NQG4_9FIRM</name>
<evidence type="ECO:0000313" key="9">
    <source>
        <dbReference type="Proteomes" id="UP000004191"/>
    </source>
</evidence>
<dbReference type="OrthoDB" id="9782569at2"/>
<dbReference type="GO" id="GO:0016301">
    <property type="term" value="F:kinase activity"/>
    <property type="evidence" value="ECO:0007669"/>
    <property type="project" value="UniProtKB-KW"/>
</dbReference>
<dbReference type="Proteomes" id="UP000004191">
    <property type="component" value="Unassembled WGS sequence"/>
</dbReference>
<dbReference type="GO" id="GO:0090563">
    <property type="term" value="F:protein-phosphocysteine-sugar phosphotransferase activity"/>
    <property type="evidence" value="ECO:0007669"/>
    <property type="project" value="TreeGrafter"/>
</dbReference>
<dbReference type="SUPFAM" id="SSF52794">
    <property type="entry name" value="PTS system IIB component-like"/>
    <property type="match status" value="1"/>
</dbReference>
<keyword evidence="2" id="KW-0597">Phosphoprotein</keyword>
<dbReference type="EMBL" id="AGEI01000029">
    <property type="protein sequence ID" value="EHR32294.1"/>
    <property type="molecule type" value="Genomic_DNA"/>
</dbReference>
<gene>
    <name evidence="8" type="ORF">HMPREF9709_01575</name>
</gene>
<evidence type="ECO:0000256" key="4">
    <source>
        <dbReference type="ARBA" id="ARBA00022679"/>
    </source>
</evidence>
<evidence type="ECO:0000256" key="2">
    <source>
        <dbReference type="ARBA" id="ARBA00022553"/>
    </source>
</evidence>
<dbReference type="GO" id="GO:0005886">
    <property type="term" value="C:plasma membrane"/>
    <property type="evidence" value="ECO:0007669"/>
    <property type="project" value="TreeGrafter"/>
</dbReference>
<dbReference type="InterPro" id="IPR013011">
    <property type="entry name" value="PTS_EIIB_2"/>
</dbReference>
<keyword evidence="3" id="KW-0762">Sugar transport</keyword>
<comment type="caution">
    <text evidence="8">The sequence shown here is derived from an EMBL/GenBank/DDBJ whole genome shotgun (WGS) entry which is preliminary data.</text>
</comment>
<keyword evidence="1" id="KW-0813">Transport</keyword>
<accession>H3NQG4</accession>
<keyword evidence="4" id="KW-0808">Transferase</keyword>
<dbReference type="Pfam" id="PF02302">
    <property type="entry name" value="PTS_IIB"/>
    <property type="match status" value="1"/>
</dbReference>
<evidence type="ECO:0000256" key="6">
    <source>
        <dbReference type="ARBA" id="ARBA00022777"/>
    </source>
</evidence>
<evidence type="ECO:0000313" key="8">
    <source>
        <dbReference type="EMBL" id="EHR32294.1"/>
    </source>
</evidence>
<protein>
    <submittedName>
        <fullName evidence="8">PTS system, Fru family, IIB component</fullName>
    </submittedName>
</protein>
<sequence>MNKKIVAVTACITGIAHTFMSAANLKKSAEKIGYSIKVETQSSMGTENKLTDNEIEEADVVILAIDTKIEGEDRFENKPKLVVGTSEVVSNADKVIKDAINLVKK</sequence>
<evidence type="ECO:0000256" key="3">
    <source>
        <dbReference type="ARBA" id="ARBA00022597"/>
    </source>
</evidence>
<reference evidence="8 9" key="1">
    <citation type="submission" date="2012-01" db="EMBL/GenBank/DDBJ databases">
        <title>The Genome Sequence of Helcococcus kunzii ATCC 51366.</title>
        <authorList>
            <consortium name="The Broad Institute Genome Sequencing Platform"/>
            <person name="Earl A."/>
            <person name="Ward D."/>
            <person name="Feldgarden M."/>
            <person name="Gevers D."/>
            <person name="Huys G."/>
            <person name="Young S.K."/>
            <person name="Zeng Q."/>
            <person name="Gargeya S."/>
            <person name="Fitzgerald M."/>
            <person name="Haas B."/>
            <person name="Abouelleil A."/>
            <person name="Alvarado L."/>
            <person name="Arachchi H.M."/>
            <person name="Berlin A."/>
            <person name="Chapman S.B."/>
            <person name="Gearin G."/>
            <person name="Goldberg J."/>
            <person name="Griggs A."/>
            <person name="Gujja S."/>
            <person name="Hansen M."/>
            <person name="Heiman D."/>
            <person name="Howarth C."/>
            <person name="Larimer J."/>
            <person name="Lui A."/>
            <person name="MacDonald P.J.P."/>
            <person name="McCowen C."/>
            <person name="Montmayeur A."/>
            <person name="Murphy C."/>
            <person name="Neiman D."/>
            <person name="Pearson M."/>
            <person name="Priest M."/>
            <person name="Roberts A."/>
            <person name="Saif S."/>
            <person name="Shea T."/>
            <person name="Sisk P."/>
            <person name="Stolte C."/>
            <person name="Sykes S."/>
            <person name="Wortman J."/>
            <person name="Nusbaum C."/>
            <person name="Birren B."/>
        </authorList>
    </citation>
    <scope>NUCLEOTIDE SEQUENCE [LARGE SCALE GENOMIC DNA]</scope>
    <source>
        <strain evidence="8 9">ATCC 51366</strain>
    </source>
</reference>
<dbReference type="InterPro" id="IPR003501">
    <property type="entry name" value="PTS_EIIB_2/3"/>
</dbReference>
<evidence type="ECO:0000256" key="5">
    <source>
        <dbReference type="ARBA" id="ARBA00022683"/>
    </source>
</evidence>
<keyword evidence="6" id="KW-0418">Kinase</keyword>
<feature type="domain" description="PTS EIIB type-2" evidence="7">
    <location>
        <begin position="3"/>
        <end position="101"/>
    </location>
</feature>
<dbReference type="RefSeq" id="WP_005399090.1">
    <property type="nucleotide sequence ID" value="NZ_JH601088.1"/>
</dbReference>
<dbReference type="NCBIfam" id="TIGR00829">
    <property type="entry name" value="FRU"/>
    <property type="match status" value="1"/>
</dbReference>
<organism evidence="8 9">
    <name type="scientific">Helcococcus kunzii ATCC 51366</name>
    <dbReference type="NCBI Taxonomy" id="883114"/>
    <lineage>
        <taxon>Bacteria</taxon>
        <taxon>Bacillati</taxon>
        <taxon>Bacillota</taxon>
        <taxon>Tissierellia</taxon>
        <taxon>Tissierellales</taxon>
        <taxon>Peptoniphilaceae</taxon>
        <taxon>Helcococcus</taxon>
    </lineage>
</organism>
<dbReference type="InterPro" id="IPR050864">
    <property type="entry name" value="Bacterial_PTS_Sugar_Transport"/>
</dbReference>
<dbReference type="PANTHER" id="PTHR30505:SF0">
    <property type="entry name" value="FRUCTOSE-LIKE PTS SYSTEM EIIBC COMPONENT-RELATED"/>
    <property type="match status" value="1"/>
</dbReference>
<dbReference type="AlphaFoldDB" id="H3NQG4"/>
<dbReference type="GO" id="GO:0022877">
    <property type="term" value="F:protein-N(PI)-phosphohistidine-fructose phosphotransferase system transporter activity"/>
    <property type="evidence" value="ECO:0007669"/>
    <property type="project" value="InterPro"/>
</dbReference>
<dbReference type="PROSITE" id="PS51099">
    <property type="entry name" value="PTS_EIIB_TYPE_2"/>
    <property type="match status" value="1"/>
</dbReference>
<dbReference type="GO" id="GO:0009401">
    <property type="term" value="P:phosphoenolpyruvate-dependent sugar phosphotransferase system"/>
    <property type="evidence" value="ECO:0007669"/>
    <property type="project" value="UniProtKB-KW"/>
</dbReference>
<dbReference type="STRING" id="883114.HMPREF9709_01575"/>